<evidence type="ECO:0000313" key="2">
    <source>
        <dbReference type="Proteomes" id="UP000828251"/>
    </source>
</evidence>
<dbReference type="Proteomes" id="UP000828251">
    <property type="component" value="Unassembled WGS sequence"/>
</dbReference>
<evidence type="ECO:0008006" key="3">
    <source>
        <dbReference type="Google" id="ProtNLM"/>
    </source>
</evidence>
<protein>
    <recommendedName>
        <fullName evidence="3">Reverse transcriptase domain-containing protein</fullName>
    </recommendedName>
</protein>
<dbReference type="EMBL" id="JAIQCV010000001">
    <property type="protein sequence ID" value="KAH1129303.1"/>
    <property type="molecule type" value="Genomic_DNA"/>
</dbReference>
<dbReference type="AlphaFoldDB" id="A0A9D4AL05"/>
<proteinExistence type="predicted"/>
<name>A0A9D4AL05_9ROSI</name>
<accession>A0A9D4AL05</accession>
<reference evidence="1 2" key="1">
    <citation type="journal article" date="2021" name="Plant Biotechnol. J.">
        <title>Multi-omics assisted identification of the key and species-specific regulatory components of drought-tolerant mechanisms in Gossypium stocksii.</title>
        <authorList>
            <person name="Yu D."/>
            <person name="Ke L."/>
            <person name="Zhang D."/>
            <person name="Wu Y."/>
            <person name="Sun Y."/>
            <person name="Mei J."/>
            <person name="Sun J."/>
            <person name="Sun Y."/>
        </authorList>
    </citation>
    <scope>NUCLEOTIDE SEQUENCE [LARGE SCALE GENOMIC DNA]</scope>
    <source>
        <strain evidence="2">cv. E1</strain>
        <tissue evidence="1">Leaf</tissue>
    </source>
</reference>
<sequence length="219" mass="25105">MIRGLFRADIYRLQKSRGELCDVVPHDTVLEEIVLTKMHLNMKIDKEERYWEHRIRVNWLHYGGRNTAFFHRSASQHQQVNTVTQLDDMEGNTVMGMDAIEKAYDPVEWHLVQEVMLKMGFDGTWVDLIMHCVQTVRQQITFAKSLIYFSANVRPDLQAAMKGTLGVRSTSSPGKYLGVRSTSSPGKYLVLIRGVRVSFNHLIDKYSVSGSVLVHFSSD</sequence>
<evidence type="ECO:0000313" key="1">
    <source>
        <dbReference type="EMBL" id="KAH1129303.1"/>
    </source>
</evidence>
<keyword evidence="2" id="KW-1185">Reference proteome</keyword>
<gene>
    <name evidence="1" type="ORF">J1N35_000681</name>
</gene>
<comment type="caution">
    <text evidence="1">The sequence shown here is derived from an EMBL/GenBank/DDBJ whole genome shotgun (WGS) entry which is preliminary data.</text>
</comment>
<organism evidence="1 2">
    <name type="scientific">Gossypium stocksii</name>
    <dbReference type="NCBI Taxonomy" id="47602"/>
    <lineage>
        <taxon>Eukaryota</taxon>
        <taxon>Viridiplantae</taxon>
        <taxon>Streptophyta</taxon>
        <taxon>Embryophyta</taxon>
        <taxon>Tracheophyta</taxon>
        <taxon>Spermatophyta</taxon>
        <taxon>Magnoliopsida</taxon>
        <taxon>eudicotyledons</taxon>
        <taxon>Gunneridae</taxon>
        <taxon>Pentapetalae</taxon>
        <taxon>rosids</taxon>
        <taxon>malvids</taxon>
        <taxon>Malvales</taxon>
        <taxon>Malvaceae</taxon>
        <taxon>Malvoideae</taxon>
        <taxon>Gossypium</taxon>
    </lineage>
</organism>